<dbReference type="EMBL" id="JASSZA010000009">
    <property type="protein sequence ID" value="KAK2102741.1"/>
    <property type="molecule type" value="Genomic_DNA"/>
</dbReference>
<accession>A0ABQ9V0U6</accession>
<proteinExistence type="predicted"/>
<dbReference type="Proteomes" id="UP001266305">
    <property type="component" value="Unassembled WGS sequence"/>
</dbReference>
<evidence type="ECO:0000313" key="2">
    <source>
        <dbReference type="Proteomes" id="UP001266305"/>
    </source>
</evidence>
<dbReference type="InterPro" id="IPR016024">
    <property type="entry name" value="ARM-type_fold"/>
</dbReference>
<organism evidence="1 2">
    <name type="scientific">Saguinus oedipus</name>
    <name type="common">Cotton-top tamarin</name>
    <name type="synonym">Oedipomidas oedipus</name>
    <dbReference type="NCBI Taxonomy" id="9490"/>
    <lineage>
        <taxon>Eukaryota</taxon>
        <taxon>Metazoa</taxon>
        <taxon>Chordata</taxon>
        <taxon>Craniata</taxon>
        <taxon>Vertebrata</taxon>
        <taxon>Euteleostomi</taxon>
        <taxon>Mammalia</taxon>
        <taxon>Eutheria</taxon>
        <taxon>Euarchontoglires</taxon>
        <taxon>Primates</taxon>
        <taxon>Haplorrhini</taxon>
        <taxon>Platyrrhini</taxon>
        <taxon>Cebidae</taxon>
        <taxon>Callitrichinae</taxon>
        <taxon>Saguinus</taxon>
    </lineage>
</organism>
<name>A0ABQ9V0U6_SAGOE</name>
<sequence length="193" mass="21838">MRPCLRVTRSHAVSVLLCMDLAPSNEVPKGDCLPLQHWEPMEFLRGLIQLSPLCDGIPLFSLCLHPTRLFTWHYPEGVECLQNPSSDIRLVAEKMIWWANKDPLPPLDPQAIKPILKALLDNTKDKNTVVRAYSDQAIVNLLKMRQGEEVFQSLSKILDVASLEVLNEVNRRSLKKLASQADSMEQVDDTILT</sequence>
<protein>
    <submittedName>
        <fullName evidence="1">Translational activator of GCN4</fullName>
    </submittedName>
</protein>
<evidence type="ECO:0000313" key="1">
    <source>
        <dbReference type="EMBL" id="KAK2102741.1"/>
    </source>
</evidence>
<comment type="caution">
    <text evidence="1">The sequence shown here is derived from an EMBL/GenBank/DDBJ whole genome shotgun (WGS) entry which is preliminary data.</text>
</comment>
<dbReference type="SUPFAM" id="SSF48371">
    <property type="entry name" value="ARM repeat"/>
    <property type="match status" value="1"/>
</dbReference>
<gene>
    <name evidence="1" type="primary">GCN1_1</name>
    <name evidence="1" type="ORF">P7K49_020408</name>
</gene>
<dbReference type="Pfam" id="PF25801">
    <property type="entry name" value="HEAT_GCN1_C_2"/>
    <property type="match status" value="1"/>
</dbReference>
<reference evidence="1 2" key="1">
    <citation type="submission" date="2023-05" db="EMBL/GenBank/DDBJ databases">
        <title>B98-5 Cell Line De Novo Hybrid Assembly: An Optical Mapping Approach.</title>
        <authorList>
            <person name="Kananen K."/>
            <person name="Auerbach J.A."/>
            <person name="Kautto E."/>
            <person name="Blachly J.S."/>
        </authorList>
    </citation>
    <scope>NUCLEOTIDE SEQUENCE [LARGE SCALE GENOMIC DNA]</scope>
    <source>
        <strain evidence="1">B95-8</strain>
        <tissue evidence="1">Cell line</tissue>
    </source>
</reference>
<keyword evidence="2" id="KW-1185">Reference proteome</keyword>